<dbReference type="SUPFAM" id="SSF89009">
    <property type="entry name" value="GAT-like domain"/>
    <property type="match status" value="1"/>
</dbReference>
<dbReference type="PANTHER" id="PTHR22951">
    <property type="entry name" value="CLATHRIN ASSEMBLY PROTEIN"/>
    <property type="match status" value="1"/>
</dbReference>
<evidence type="ECO:0000259" key="1">
    <source>
        <dbReference type="Pfam" id="PF07651"/>
    </source>
</evidence>
<dbReference type="Gene3D" id="1.20.58.150">
    <property type="entry name" value="ANTH domain"/>
    <property type="match status" value="1"/>
</dbReference>
<proteinExistence type="predicted"/>
<gene>
    <name evidence="2" type="ORF">POM88_047069</name>
</gene>
<dbReference type="GO" id="GO:0030136">
    <property type="term" value="C:clathrin-coated vesicle"/>
    <property type="evidence" value="ECO:0007669"/>
    <property type="project" value="InterPro"/>
</dbReference>
<dbReference type="InterPro" id="IPR011417">
    <property type="entry name" value="ANTH_dom"/>
</dbReference>
<dbReference type="AlphaFoldDB" id="A0AAD8M580"/>
<protein>
    <recommendedName>
        <fullName evidence="1">AP180 N-terminal homology (ANTH) domain-containing protein</fullName>
    </recommendedName>
</protein>
<sequence>MNLEDDFHQLEGAAGSNYVIQYALALVLKESFKLYCSINDGIINLIDKFFEMPRHEAMKAMDIYKRAGQQASTLSQFFEVCKGFELARNFMFIVLMLKQYSSLRVEVVFVA</sequence>
<comment type="caution">
    <text evidence="2">The sequence shown here is derived from an EMBL/GenBank/DDBJ whole genome shotgun (WGS) entry which is preliminary data.</text>
</comment>
<dbReference type="GO" id="GO:0072583">
    <property type="term" value="P:clathrin-dependent endocytosis"/>
    <property type="evidence" value="ECO:0007669"/>
    <property type="project" value="InterPro"/>
</dbReference>
<evidence type="ECO:0000313" key="2">
    <source>
        <dbReference type="EMBL" id="KAK1362595.1"/>
    </source>
</evidence>
<evidence type="ECO:0000313" key="3">
    <source>
        <dbReference type="Proteomes" id="UP001237642"/>
    </source>
</evidence>
<dbReference type="GO" id="GO:0006900">
    <property type="term" value="P:vesicle budding from membrane"/>
    <property type="evidence" value="ECO:0007669"/>
    <property type="project" value="TreeGrafter"/>
</dbReference>
<dbReference type="GO" id="GO:0048268">
    <property type="term" value="P:clathrin coat assembly"/>
    <property type="evidence" value="ECO:0007669"/>
    <property type="project" value="InterPro"/>
</dbReference>
<dbReference type="InterPro" id="IPR045192">
    <property type="entry name" value="AP180-like"/>
</dbReference>
<dbReference type="GO" id="GO:0000149">
    <property type="term" value="F:SNARE binding"/>
    <property type="evidence" value="ECO:0007669"/>
    <property type="project" value="TreeGrafter"/>
</dbReference>
<dbReference type="EMBL" id="JAUIZM010000010">
    <property type="protein sequence ID" value="KAK1362595.1"/>
    <property type="molecule type" value="Genomic_DNA"/>
</dbReference>
<name>A0AAD8M580_9APIA</name>
<reference evidence="2" key="2">
    <citation type="submission" date="2023-05" db="EMBL/GenBank/DDBJ databases">
        <authorList>
            <person name="Schelkunov M.I."/>
        </authorList>
    </citation>
    <scope>NUCLEOTIDE SEQUENCE</scope>
    <source>
        <strain evidence="2">Hsosn_3</strain>
        <tissue evidence="2">Leaf</tissue>
    </source>
</reference>
<dbReference type="PANTHER" id="PTHR22951:SF89">
    <property type="entry name" value="OS05G0549000 PROTEIN"/>
    <property type="match status" value="1"/>
</dbReference>
<organism evidence="2 3">
    <name type="scientific">Heracleum sosnowskyi</name>
    <dbReference type="NCBI Taxonomy" id="360622"/>
    <lineage>
        <taxon>Eukaryota</taxon>
        <taxon>Viridiplantae</taxon>
        <taxon>Streptophyta</taxon>
        <taxon>Embryophyta</taxon>
        <taxon>Tracheophyta</taxon>
        <taxon>Spermatophyta</taxon>
        <taxon>Magnoliopsida</taxon>
        <taxon>eudicotyledons</taxon>
        <taxon>Gunneridae</taxon>
        <taxon>Pentapetalae</taxon>
        <taxon>asterids</taxon>
        <taxon>campanulids</taxon>
        <taxon>Apiales</taxon>
        <taxon>Apiaceae</taxon>
        <taxon>Apioideae</taxon>
        <taxon>apioid superclade</taxon>
        <taxon>Tordylieae</taxon>
        <taxon>Tordyliinae</taxon>
        <taxon>Heracleum</taxon>
    </lineage>
</organism>
<reference evidence="2" key="1">
    <citation type="submission" date="2023-02" db="EMBL/GenBank/DDBJ databases">
        <title>Genome of toxic invasive species Heracleum sosnowskyi carries increased number of genes despite the absence of recent whole-genome duplications.</title>
        <authorList>
            <person name="Schelkunov M."/>
            <person name="Shtratnikova V."/>
            <person name="Makarenko M."/>
            <person name="Klepikova A."/>
            <person name="Omelchenko D."/>
            <person name="Novikova G."/>
            <person name="Obukhova E."/>
            <person name="Bogdanov V."/>
            <person name="Penin A."/>
            <person name="Logacheva M."/>
        </authorList>
    </citation>
    <scope>NUCLEOTIDE SEQUENCE</scope>
    <source>
        <strain evidence="2">Hsosn_3</strain>
        <tissue evidence="2">Leaf</tissue>
    </source>
</reference>
<dbReference type="GO" id="GO:0005546">
    <property type="term" value="F:phosphatidylinositol-4,5-bisphosphate binding"/>
    <property type="evidence" value="ECO:0007669"/>
    <property type="project" value="TreeGrafter"/>
</dbReference>
<feature type="domain" description="AP180 N-terminal homology (ANTH)" evidence="1">
    <location>
        <begin position="10"/>
        <end position="93"/>
    </location>
</feature>
<dbReference type="InterPro" id="IPR014712">
    <property type="entry name" value="ANTH_dom_sf"/>
</dbReference>
<dbReference type="Proteomes" id="UP001237642">
    <property type="component" value="Unassembled WGS sequence"/>
</dbReference>
<dbReference type="GO" id="GO:0032050">
    <property type="term" value="F:clathrin heavy chain binding"/>
    <property type="evidence" value="ECO:0007669"/>
    <property type="project" value="TreeGrafter"/>
</dbReference>
<dbReference type="GO" id="GO:0005905">
    <property type="term" value="C:clathrin-coated pit"/>
    <property type="evidence" value="ECO:0007669"/>
    <property type="project" value="TreeGrafter"/>
</dbReference>
<dbReference type="Pfam" id="PF07651">
    <property type="entry name" value="ANTH"/>
    <property type="match status" value="1"/>
</dbReference>
<dbReference type="GO" id="GO:0005545">
    <property type="term" value="F:1-phosphatidylinositol binding"/>
    <property type="evidence" value="ECO:0007669"/>
    <property type="project" value="InterPro"/>
</dbReference>
<accession>A0AAD8M580</accession>
<keyword evidence="3" id="KW-1185">Reference proteome</keyword>